<evidence type="ECO:0000256" key="6">
    <source>
        <dbReference type="RuleBase" id="RU365068"/>
    </source>
</evidence>
<dbReference type="EMBL" id="KL648283">
    <property type="protein sequence ID" value="KEY71482.1"/>
    <property type="molecule type" value="Genomic_DNA"/>
</dbReference>
<dbReference type="Pfam" id="PF00270">
    <property type="entry name" value="DEAD"/>
    <property type="match status" value="1"/>
</dbReference>
<evidence type="ECO:0000259" key="9">
    <source>
        <dbReference type="PROSITE" id="PS51194"/>
    </source>
</evidence>
<reference evidence="10 11" key="1">
    <citation type="journal article" date="2014" name="BMC Genomics">
        <title>Comparative genome sequencing reveals chemotype-specific gene clusters in the toxigenic black mold Stachybotrys.</title>
        <authorList>
            <person name="Semeiks J."/>
            <person name="Borek D."/>
            <person name="Otwinowski Z."/>
            <person name="Grishin N.V."/>
        </authorList>
    </citation>
    <scope>NUCLEOTIDE SEQUENCE [LARGE SCALE GENOMIC DNA]</scope>
    <source>
        <strain evidence="11">CBS 109288 / IBT 7711</strain>
    </source>
</reference>
<dbReference type="Gene3D" id="3.40.50.300">
    <property type="entry name" value="P-loop containing nucleotide triphosphate hydrolases"/>
    <property type="match status" value="2"/>
</dbReference>
<keyword evidence="4 6" id="KW-0067">ATP-binding</keyword>
<keyword evidence="11" id="KW-1185">Reference proteome</keyword>
<dbReference type="PROSITE" id="PS51194">
    <property type="entry name" value="HELICASE_CTER"/>
    <property type="match status" value="1"/>
</dbReference>
<dbReference type="EC" id="3.6.4.13" evidence="6"/>
<dbReference type="SMART" id="SM00490">
    <property type="entry name" value="HELICc"/>
    <property type="match status" value="1"/>
</dbReference>
<dbReference type="GO" id="GO:0003723">
    <property type="term" value="F:RNA binding"/>
    <property type="evidence" value="ECO:0007669"/>
    <property type="project" value="UniProtKB-UniRule"/>
</dbReference>
<dbReference type="Proteomes" id="UP000028045">
    <property type="component" value="Unassembled WGS sequence"/>
</dbReference>
<dbReference type="PANTHER" id="PTHR24031">
    <property type="entry name" value="RNA HELICASE"/>
    <property type="match status" value="1"/>
</dbReference>
<keyword evidence="3 6" id="KW-0347">Helicase</keyword>
<dbReference type="InterPro" id="IPR001650">
    <property type="entry name" value="Helicase_C-like"/>
</dbReference>
<keyword evidence="5 6" id="KW-0694">RNA-binding</keyword>
<feature type="region of interest" description="Disordered" evidence="7">
    <location>
        <begin position="47"/>
        <end position="76"/>
    </location>
</feature>
<evidence type="ECO:0000256" key="1">
    <source>
        <dbReference type="ARBA" id="ARBA00022741"/>
    </source>
</evidence>
<evidence type="ECO:0000256" key="5">
    <source>
        <dbReference type="ARBA" id="ARBA00022884"/>
    </source>
</evidence>
<evidence type="ECO:0000259" key="8">
    <source>
        <dbReference type="PROSITE" id="PS51192"/>
    </source>
</evidence>
<evidence type="ECO:0000256" key="4">
    <source>
        <dbReference type="ARBA" id="ARBA00022840"/>
    </source>
</evidence>
<protein>
    <recommendedName>
        <fullName evidence="6">ATP-dependent RNA helicase</fullName>
        <ecNumber evidence="6">3.6.4.13</ecNumber>
    </recommendedName>
</protein>
<proteinExistence type="inferred from homology"/>
<comment type="similarity">
    <text evidence="6">Belongs to the DEAD box helicase family.</text>
</comment>
<accession>A0A084B1Q3</accession>
<dbReference type="GO" id="GO:0016787">
    <property type="term" value="F:hydrolase activity"/>
    <property type="evidence" value="ECO:0007669"/>
    <property type="project" value="UniProtKB-KW"/>
</dbReference>
<feature type="region of interest" description="Disordered" evidence="7">
    <location>
        <begin position="900"/>
        <end position="974"/>
    </location>
</feature>
<dbReference type="CDD" id="cd18787">
    <property type="entry name" value="SF2_C_DEAD"/>
    <property type="match status" value="1"/>
</dbReference>
<dbReference type="InterPro" id="IPR014001">
    <property type="entry name" value="Helicase_ATP-bd"/>
</dbReference>
<name>A0A084B1Q3_STACB</name>
<feature type="compositionally biased region" description="Gly residues" evidence="7">
    <location>
        <begin position="952"/>
        <end position="963"/>
    </location>
</feature>
<organism evidence="10 11">
    <name type="scientific">Stachybotrys chartarum (strain CBS 109288 / IBT 7711)</name>
    <name type="common">Toxic black mold</name>
    <name type="synonym">Stilbospora chartarum</name>
    <dbReference type="NCBI Taxonomy" id="1280523"/>
    <lineage>
        <taxon>Eukaryota</taxon>
        <taxon>Fungi</taxon>
        <taxon>Dikarya</taxon>
        <taxon>Ascomycota</taxon>
        <taxon>Pezizomycotina</taxon>
        <taxon>Sordariomycetes</taxon>
        <taxon>Hypocreomycetidae</taxon>
        <taxon>Hypocreales</taxon>
        <taxon>Stachybotryaceae</taxon>
        <taxon>Stachybotrys</taxon>
    </lineage>
</organism>
<dbReference type="SMART" id="SM00487">
    <property type="entry name" value="DEXDc"/>
    <property type="match status" value="1"/>
</dbReference>
<dbReference type="PROSITE" id="PS51192">
    <property type="entry name" value="HELICASE_ATP_BIND_1"/>
    <property type="match status" value="1"/>
</dbReference>
<dbReference type="GO" id="GO:0005524">
    <property type="term" value="F:ATP binding"/>
    <property type="evidence" value="ECO:0007669"/>
    <property type="project" value="UniProtKB-UniRule"/>
</dbReference>
<keyword evidence="2 6" id="KW-0378">Hydrolase</keyword>
<comment type="domain">
    <text evidence="6">The Q motif is unique to and characteristic of the DEAD box family of RNA helicases and controls ATP binding and hydrolysis.</text>
</comment>
<evidence type="ECO:0000256" key="3">
    <source>
        <dbReference type="ARBA" id="ARBA00022806"/>
    </source>
</evidence>
<feature type="compositionally biased region" description="Basic and acidic residues" evidence="7">
    <location>
        <begin position="965"/>
        <end position="974"/>
    </location>
</feature>
<keyword evidence="1 6" id="KW-0547">Nucleotide-binding</keyword>
<evidence type="ECO:0000313" key="11">
    <source>
        <dbReference type="Proteomes" id="UP000028045"/>
    </source>
</evidence>
<feature type="domain" description="Helicase C-terminal" evidence="9">
    <location>
        <begin position="660"/>
        <end position="817"/>
    </location>
</feature>
<dbReference type="InterPro" id="IPR000629">
    <property type="entry name" value="RNA-helicase_DEAD-box_CS"/>
</dbReference>
<gene>
    <name evidence="10" type="ORF">S7711_03549</name>
</gene>
<evidence type="ECO:0000256" key="2">
    <source>
        <dbReference type="ARBA" id="ARBA00022801"/>
    </source>
</evidence>
<dbReference type="GO" id="GO:0003724">
    <property type="term" value="F:RNA helicase activity"/>
    <property type="evidence" value="ECO:0007669"/>
    <property type="project" value="UniProtKB-EC"/>
</dbReference>
<dbReference type="AlphaFoldDB" id="A0A084B1Q3"/>
<feature type="region of interest" description="Disordered" evidence="7">
    <location>
        <begin position="93"/>
        <end position="113"/>
    </location>
</feature>
<feature type="domain" description="Helicase ATP-binding" evidence="8">
    <location>
        <begin position="433"/>
        <end position="624"/>
    </location>
</feature>
<dbReference type="PROSITE" id="PS00039">
    <property type="entry name" value="DEAD_ATP_HELICASE"/>
    <property type="match status" value="1"/>
</dbReference>
<evidence type="ECO:0000256" key="7">
    <source>
        <dbReference type="SAM" id="MobiDB-lite"/>
    </source>
</evidence>
<comment type="catalytic activity">
    <reaction evidence="6">
        <text>ATP + H2O = ADP + phosphate + H(+)</text>
        <dbReference type="Rhea" id="RHEA:13065"/>
        <dbReference type="ChEBI" id="CHEBI:15377"/>
        <dbReference type="ChEBI" id="CHEBI:15378"/>
        <dbReference type="ChEBI" id="CHEBI:30616"/>
        <dbReference type="ChEBI" id="CHEBI:43474"/>
        <dbReference type="ChEBI" id="CHEBI:456216"/>
        <dbReference type="EC" id="3.6.4.13"/>
    </reaction>
</comment>
<dbReference type="OrthoDB" id="193716at2759"/>
<dbReference type="InterPro" id="IPR027417">
    <property type="entry name" value="P-loop_NTPase"/>
</dbReference>
<sequence length="974" mass="106882">MLGTVTPLLKQSVTVLEEIKLGPVTQSRISTVIAMLPISFASRISPFSSPRRSNSLHNLREKDVGDGSPGKPRPLSEADAMVLAGGRLDGQLRTDEDSSVVNASEPESPPLPSRVLFQNTRIEGVPTRSSSGVHLNFARQGTNLVAVSVQGHQYGLDTENNVFERKTYIDGLTYLLRGLPQELEPYEAEQLRLALPKDVGVFEGAPTTARTTPAHERSLLHRIVQAIVVNLILVFHLVTPYLVLCLRYGAKMERKYKVSSTLVERGIDLAATAGKRGAALTDTMWRLNDSKAGRILCDVVAWILDGISRGVSDGIGEGLVFYSIMFRHSLRRCATHASTVATASLLRSRTALPISRQGLSSIPSRFVSPLRNVPLAVRAYSADAAAQQQTEPAQNDVVAFGDLQSRGVSPQLIRAITQDLKYENMTPVQAKTINPALKGTDIVAQAKTGTGKTIAFLLPLLQRMINDDPQLATRGARRTAASDDIRGIVLSPTRELAEQIAAEARQLVRHTGITVQTAVGGTHKASALRRMQNEGCHLLVGTPGRLNDLLHDTHAHVAAPNLASLVLDEADRMLDVGFERELNEIIGALPRPEQKIRQTVLVSATIPDNVIRLARSMVRQDDFEFVQTIAENDSLTHEKIPQHMVRVSSWANMFPTLLELVERETDKARQEPGALPFKAIVYFNTSATVDFATAIFRNLKRTRGIDIPVYSIQGKRTQQQRQSAADNFRESKSAILLSSDVTARGMDFPNVTHVIQIDVPRDRETYIHRLGRTGRQDKSGQGWLFLPPLSISPARRSLEGLPIQKNSSLECAEADASTATSASHQKLEKIYPELDEELFTQTYCTLISASTHGKRELAEDLNEWATGSCGMSKPPGVSTMFVRKQNLSPSSFNIIERRYGSEDRYGGGGDSGRSRYGGGDPGRSRYGAGRSGDNEDGFANMRRNIRRDEPRSGGGFQRGSRGGRGPREPRDSQW</sequence>
<evidence type="ECO:0000313" key="10">
    <source>
        <dbReference type="EMBL" id="KEY71482.1"/>
    </source>
</evidence>
<feature type="compositionally biased region" description="Gly residues" evidence="7">
    <location>
        <begin position="906"/>
        <end position="921"/>
    </location>
</feature>
<dbReference type="SUPFAM" id="SSF52540">
    <property type="entry name" value="P-loop containing nucleoside triphosphate hydrolases"/>
    <property type="match status" value="2"/>
</dbReference>
<dbReference type="Pfam" id="PF00271">
    <property type="entry name" value="Helicase_C"/>
    <property type="match status" value="1"/>
</dbReference>
<dbReference type="HOGENOM" id="CLU_304860_0_0_1"/>
<comment type="function">
    <text evidence="6">RNA helicase.</text>
</comment>
<dbReference type="InterPro" id="IPR011545">
    <property type="entry name" value="DEAD/DEAH_box_helicase_dom"/>
</dbReference>